<dbReference type="AlphaFoldDB" id="A0A3B0ZBG7"/>
<dbReference type="Pfam" id="PF02277">
    <property type="entry name" value="DBI_PRT"/>
    <property type="match status" value="1"/>
</dbReference>
<dbReference type="InterPro" id="IPR023195">
    <property type="entry name" value="Nict_dMeBzImd_PRibTrfase_N"/>
</dbReference>
<gene>
    <name evidence="10" type="ORF">MNBD_GAMMA18-1823</name>
</gene>
<keyword evidence="6 10" id="KW-0328">Glycosyltransferase</keyword>
<evidence type="ECO:0000256" key="2">
    <source>
        <dbReference type="ARBA" id="ARBA00007110"/>
    </source>
</evidence>
<dbReference type="NCBIfam" id="TIGR03160">
    <property type="entry name" value="cobT_DBIPRT"/>
    <property type="match status" value="1"/>
</dbReference>
<dbReference type="SUPFAM" id="SSF52733">
    <property type="entry name" value="Nicotinate mononucleotide:5,6-dimethylbenzimidazole phosphoribosyltransferase (CobT)"/>
    <property type="match status" value="1"/>
</dbReference>
<dbReference type="EC" id="2.4.2.21" evidence="3"/>
<name>A0A3B0ZBG7_9ZZZZ</name>
<evidence type="ECO:0000313" key="10">
    <source>
        <dbReference type="EMBL" id="VAW86340.1"/>
    </source>
</evidence>
<evidence type="ECO:0000256" key="1">
    <source>
        <dbReference type="ARBA" id="ARBA00005049"/>
    </source>
</evidence>
<dbReference type="CDD" id="cd02439">
    <property type="entry name" value="DMB-PRT_CobT"/>
    <property type="match status" value="1"/>
</dbReference>
<evidence type="ECO:0000256" key="5">
    <source>
        <dbReference type="ARBA" id="ARBA00022573"/>
    </source>
</evidence>
<dbReference type="HAMAP" id="MF_00230">
    <property type="entry name" value="CobT"/>
    <property type="match status" value="1"/>
</dbReference>
<comment type="catalytic activity">
    <reaction evidence="9">
        <text>5,6-dimethylbenzimidazole + nicotinate beta-D-ribonucleotide = alpha-ribazole 5'-phosphate + nicotinate + H(+)</text>
        <dbReference type="Rhea" id="RHEA:11196"/>
        <dbReference type="ChEBI" id="CHEBI:15378"/>
        <dbReference type="ChEBI" id="CHEBI:15890"/>
        <dbReference type="ChEBI" id="CHEBI:32544"/>
        <dbReference type="ChEBI" id="CHEBI:57502"/>
        <dbReference type="ChEBI" id="CHEBI:57918"/>
        <dbReference type="EC" id="2.4.2.21"/>
    </reaction>
</comment>
<evidence type="ECO:0000256" key="7">
    <source>
        <dbReference type="ARBA" id="ARBA00022679"/>
    </source>
</evidence>
<evidence type="ECO:0000256" key="8">
    <source>
        <dbReference type="ARBA" id="ARBA00030686"/>
    </source>
</evidence>
<evidence type="ECO:0000256" key="9">
    <source>
        <dbReference type="ARBA" id="ARBA00047340"/>
    </source>
</evidence>
<proteinExistence type="inferred from homology"/>
<accession>A0A3B0ZBG7</accession>
<comment type="similarity">
    <text evidence="2">Belongs to the CobT family.</text>
</comment>
<dbReference type="Gene3D" id="3.40.50.10210">
    <property type="match status" value="1"/>
</dbReference>
<dbReference type="UniPathway" id="UPA00061">
    <property type="reaction ID" value="UER00516"/>
</dbReference>
<reference evidence="10" key="1">
    <citation type="submission" date="2018-06" db="EMBL/GenBank/DDBJ databases">
        <authorList>
            <person name="Zhirakovskaya E."/>
        </authorList>
    </citation>
    <scope>NUCLEOTIDE SEQUENCE</scope>
</reference>
<keyword evidence="7 10" id="KW-0808">Transferase</keyword>
<dbReference type="EMBL" id="UOFP01000134">
    <property type="protein sequence ID" value="VAW86340.1"/>
    <property type="molecule type" value="Genomic_DNA"/>
</dbReference>
<dbReference type="InterPro" id="IPR036087">
    <property type="entry name" value="Nict_dMeBzImd_PRibTrfase_sf"/>
</dbReference>
<sequence length="350" mass="37083">MIPAWLEIPCRAIDQSAMHAAEIHQQQLTKPPGSLGVLETLAIRFAGMQGVKRSTLERAHITVFAGDHGIAEEGVSAFPQAVTAEMVRNFARGGAAISVLARESHAHLEVVNVGTVSEIEPLKGVMDARIAPGTANFSKYPAMSEQQRNQALDIGRSVVIHASEFDAQLFIAGEMGIANTSAATALSCFLLNLPAKSLAGPGTGLDADGVKHKIEVIDNALAHHQKNVNSALDALQYFAGFEMVAIVGAYISCAQHGIPVLVDGFITSAAALAAIRIKPEIEPWLIYSHRSQEPGHTVLMKALNAQPLLDLQMRLGEGSGAATALPLLRLACNLHNQMATFDEAAVSGKL</sequence>
<keyword evidence="5" id="KW-0169">Cobalamin biosynthesis</keyword>
<dbReference type="NCBIfam" id="NF000996">
    <property type="entry name" value="PRK00105.1"/>
    <property type="match status" value="1"/>
</dbReference>
<dbReference type="InterPro" id="IPR017846">
    <property type="entry name" value="Nict_dMeBzImd_PRibTrfase_bact"/>
</dbReference>
<dbReference type="PANTHER" id="PTHR43463:SF1">
    <property type="entry name" value="NICOTINATE-NUCLEOTIDE--DIMETHYLBENZIMIDAZOLE PHOSPHORIBOSYLTRANSFERASE"/>
    <property type="match status" value="1"/>
</dbReference>
<organism evidence="10">
    <name type="scientific">hydrothermal vent metagenome</name>
    <dbReference type="NCBI Taxonomy" id="652676"/>
    <lineage>
        <taxon>unclassified sequences</taxon>
        <taxon>metagenomes</taxon>
        <taxon>ecological metagenomes</taxon>
    </lineage>
</organism>
<dbReference type="Gene3D" id="1.10.1610.10">
    <property type="match status" value="1"/>
</dbReference>
<dbReference type="FunFam" id="3.40.50.10210:FF:000001">
    <property type="entry name" value="Nicotinate-nucleotide--dimethylbenzimidazole phosphoribosyltransferase"/>
    <property type="match status" value="1"/>
</dbReference>
<protein>
    <recommendedName>
        <fullName evidence="4">Nicotinate-nucleotide--dimethylbenzimidazole phosphoribosyltransferase</fullName>
        <ecNumber evidence="3">2.4.2.21</ecNumber>
    </recommendedName>
    <alternativeName>
        <fullName evidence="8">N(1)-alpha-phosphoribosyltransferase</fullName>
    </alternativeName>
</protein>
<evidence type="ECO:0000256" key="6">
    <source>
        <dbReference type="ARBA" id="ARBA00022676"/>
    </source>
</evidence>
<evidence type="ECO:0000256" key="3">
    <source>
        <dbReference type="ARBA" id="ARBA00011991"/>
    </source>
</evidence>
<dbReference type="PANTHER" id="PTHR43463">
    <property type="entry name" value="NICOTINATE-NUCLEOTIDE--DIMETHYLBENZIMIDAZOLE PHOSPHORIBOSYLTRANSFERASE"/>
    <property type="match status" value="1"/>
</dbReference>
<comment type="pathway">
    <text evidence="1">Nucleoside biosynthesis; alpha-ribazole biosynthesis; alpha-ribazole from 5,6-dimethylbenzimidazole: step 1/2.</text>
</comment>
<dbReference type="GO" id="GO:0009236">
    <property type="term" value="P:cobalamin biosynthetic process"/>
    <property type="evidence" value="ECO:0007669"/>
    <property type="project" value="UniProtKB-KW"/>
</dbReference>
<evidence type="ECO:0000256" key="4">
    <source>
        <dbReference type="ARBA" id="ARBA00015486"/>
    </source>
</evidence>
<dbReference type="GO" id="GO:0008939">
    <property type="term" value="F:nicotinate-nucleotide-dimethylbenzimidazole phosphoribosyltransferase activity"/>
    <property type="evidence" value="ECO:0007669"/>
    <property type="project" value="UniProtKB-EC"/>
</dbReference>
<dbReference type="InterPro" id="IPR003200">
    <property type="entry name" value="Nict_dMeBzImd_PRibTrfase"/>
</dbReference>